<dbReference type="SUPFAM" id="SSF56784">
    <property type="entry name" value="HAD-like"/>
    <property type="match status" value="1"/>
</dbReference>
<dbReference type="InterPro" id="IPR004274">
    <property type="entry name" value="FCP1_dom"/>
</dbReference>
<name>A0A9C7PUH2_9RHOD</name>
<comment type="function">
    <text evidence="1">Essential component of the TIM23 complex, a complex that mediates the translocation of transit peptide-containing proteins across the mitochondrial inner membrane.</text>
</comment>
<keyword evidence="1" id="KW-0496">Mitochondrion</keyword>
<comment type="similarity">
    <text evidence="1">Belongs to the TIM50 family.</text>
</comment>
<dbReference type="SMART" id="SM00577">
    <property type="entry name" value="CPDc"/>
    <property type="match status" value="1"/>
</dbReference>
<accession>A0A9C7PUH2</accession>
<comment type="subunit">
    <text evidence="1">Component of the TIM23 complex.</text>
</comment>
<keyword evidence="4" id="KW-1185">Reference proteome</keyword>
<proteinExistence type="inferred from homology"/>
<organism evidence="3 4">
    <name type="scientific">Galdieria partita</name>
    <dbReference type="NCBI Taxonomy" id="83374"/>
    <lineage>
        <taxon>Eukaryota</taxon>
        <taxon>Rhodophyta</taxon>
        <taxon>Bangiophyceae</taxon>
        <taxon>Galdieriales</taxon>
        <taxon>Galdieriaceae</taxon>
        <taxon>Galdieria</taxon>
    </lineage>
</organism>
<evidence type="ECO:0000313" key="3">
    <source>
        <dbReference type="EMBL" id="GJQ10141.1"/>
    </source>
</evidence>
<reference evidence="3" key="1">
    <citation type="journal article" date="2022" name="Proc. Natl. Acad. Sci. U.S.A.">
        <title>Life cycle and functional genomics of the unicellular red alga Galdieria for elucidating algal and plant evolution and industrial use.</title>
        <authorList>
            <person name="Hirooka S."/>
            <person name="Itabashi T."/>
            <person name="Ichinose T.M."/>
            <person name="Onuma R."/>
            <person name="Fujiwara T."/>
            <person name="Yamashita S."/>
            <person name="Jong L.W."/>
            <person name="Tomita R."/>
            <person name="Iwane A.H."/>
            <person name="Miyagishima S.Y."/>
        </authorList>
    </citation>
    <scope>NUCLEOTIDE SEQUENCE</scope>
    <source>
        <strain evidence="3">NBRC 102759</strain>
    </source>
</reference>
<dbReference type="OrthoDB" id="10416188at2759"/>
<comment type="caution">
    <text evidence="3">The sequence shown here is derived from an EMBL/GenBank/DDBJ whole genome shotgun (WGS) entry which is preliminary data.</text>
</comment>
<keyword evidence="1" id="KW-0813">Transport</keyword>
<dbReference type="InterPro" id="IPR050365">
    <property type="entry name" value="TIM50"/>
</dbReference>
<protein>
    <recommendedName>
        <fullName evidence="1">Mitochondrial import inner membrane translocase subunit TIM50</fullName>
    </recommendedName>
</protein>
<dbReference type="GO" id="GO:0005744">
    <property type="term" value="C:TIM23 mitochondrial import inner membrane translocase complex"/>
    <property type="evidence" value="ECO:0007669"/>
    <property type="project" value="UniProtKB-UniRule"/>
</dbReference>
<dbReference type="AlphaFoldDB" id="A0A9C7PUH2"/>
<dbReference type="Pfam" id="PF03031">
    <property type="entry name" value="NIF"/>
    <property type="match status" value="1"/>
</dbReference>
<dbReference type="InterPro" id="IPR023214">
    <property type="entry name" value="HAD_sf"/>
</dbReference>
<evidence type="ECO:0000256" key="1">
    <source>
        <dbReference type="RuleBase" id="RU365079"/>
    </source>
</evidence>
<keyword evidence="1" id="KW-0653">Protein transport</keyword>
<dbReference type="GO" id="GO:0015031">
    <property type="term" value="P:protein transport"/>
    <property type="evidence" value="ECO:0007669"/>
    <property type="project" value="UniProtKB-KW"/>
</dbReference>
<dbReference type="EMBL" id="BQMJ01000013">
    <property type="protein sequence ID" value="GJQ10141.1"/>
    <property type="molecule type" value="Genomic_DNA"/>
</dbReference>
<gene>
    <name evidence="3" type="ORF">GpartN1_g1932.t1</name>
</gene>
<comment type="subcellular location">
    <subcellularLocation>
        <location evidence="1">Mitochondrion inner membrane</location>
        <topology evidence="1">Single-pass membrane protein</topology>
    </subcellularLocation>
</comment>
<dbReference type="InterPro" id="IPR036412">
    <property type="entry name" value="HAD-like_sf"/>
</dbReference>
<dbReference type="Gene3D" id="3.40.50.1000">
    <property type="entry name" value="HAD superfamily/HAD-like"/>
    <property type="match status" value="1"/>
</dbReference>
<dbReference type="PANTHER" id="PTHR12210">
    <property type="entry name" value="DULLARD PROTEIN PHOSPHATASE"/>
    <property type="match status" value="1"/>
</dbReference>
<dbReference type="PROSITE" id="PS50969">
    <property type="entry name" value="FCP1"/>
    <property type="match status" value="1"/>
</dbReference>
<feature type="domain" description="FCP1 homology" evidence="2">
    <location>
        <begin position="1"/>
        <end position="168"/>
    </location>
</feature>
<evidence type="ECO:0000259" key="2">
    <source>
        <dbReference type="PROSITE" id="PS50969"/>
    </source>
</evidence>
<keyword evidence="1" id="KW-0809">Transit peptide</keyword>
<sequence>MATNKVIILDIDGTLGCLVYDHPSKLTSNMEMDRVHYLQPSAYFVARSFCEWFLEFCRYFFVKVVVFSAGGKEYVDNIVSSIFPFIPDAVFSHENLDKNRLKSLDVVREEIPFAFQHNTIILEDNPEAWEPYNQENIVKVPECRFLGASSYERDDYTFANLRKWLMTQVYSSVDVRREIAAVKSLEKEQ</sequence>
<dbReference type="Proteomes" id="UP001061958">
    <property type="component" value="Unassembled WGS sequence"/>
</dbReference>
<evidence type="ECO:0000313" key="4">
    <source>
        <dbReference type="Proteomes" id="UP001061958"/>
    </source>
</evidence>
<reference evidence="3" key="2">
    <citation type="submission" date="2022-01" db="EMBL/GenBank/DDBJ databases">
        <authorList>
            <person name="Hirooka S."/>
            <person name="Miyagishima S.Y."/>
        </authorList>
    </citation>
    <scope>NUCLEOTIDE SEQUENCE</scope>
    <source>
        <strain evidence="3">NBRC 102759</strain>
    </source>
</reference>
<keyword evidence="1" id="KW-0811">Translocation</keyword>